<organism evidence="1 2">
    <name type="scientific">Pleuronectes platessa</name>
    <name type="common">European plaice</name>
    <dbReference type="NCBI Taxonomy" id="8262"/>
    <lineage>
        <taxon>Eukaryota</taxon>
        <taxon>Metazoa</taxon>
        <taxon>Chordata</taxon>
        <taxon>Craniata</taxon>
        <taxon>Vertebrata</taxon>
        <taxon>Euteleostomi</taxon>
        <taxon>Actinopterygii</taxon>
        <taxon>Neopterygii</taxon>
        <taxon>Teleostei</taxon>
        <taxon>Neoteleostei</taxon>
        <taxon>Acanthomorphata</taxon>
        <taxon>Carangaria</taxon>
        <taxon>Pleuronectiformes</taxon>
        <taxon>Pleuronectoidei</taxon>
        <taxon>Pleuronectidae</taxon>
        <taxon>Pleuronectes</taxon>
    </lineage>
</organism>
<comment type="caution">
    <text evidence="1">The sequence shown here is derived from an EMBL/GenBank/DDBJ whole genome shotgun (WGS) entry which is preliminary data.</text>
</comment>
<name>A0A9N7ZD45_PLEPL</name>
<accession>A0A9N7ZD45</accession>
<dbReference type="EMBL" id="CADEAL010004401">
    <property type="protein sequence ID" value="CAB1458732.1"/>
    <property type="molecule type" value="Genomic_DNA"/>
</dbReference>
<evidence type="ECO:0000313" key="1">
    <source>
        <dbReference type="EMBL" id="CAB1458732.1"/>
    </source>
</evidence>
<sequence length="143" mass="15590">MAKDELVTNTVAIHILLIHTPPPPSLPALLAAVAKRQGSVVTEGPFNSFKTKAATNITTGHQTAHSKQDMEGRDVPSKALKHTLLSLFGHSWSDRSTNQWERITSGLTAAASLFRGAASEDGKREMWRRVATNGEEKVAEEYI</sequence>
<reference evidence="1" key="1">
    <citation type="submission" date="2020-03" db="EMBL/GenBank/DDBJ databases">
        <authorList>
            <person name="Weist P."/>
        </authorList>
    </citation>
    <scope>NUCLEOTIDE SEQUENCE</scope>
</reference>
<protein>
    <submittedName>
        <fullName evidence="1">Uncharacterized protein</fullName>
    </submittedName>
</protein>
<gene>
    <name evidence="1" type="ORF">PLEPLA_LOCUS46563</name>
</gene>
<proteinExistence type="predicted"/>
<keyword evidence="2" id="KW-1185">Reference proteome</keyword>
<dbReference type="AlphaFoldDB" id="A0A9N7ZD45"/>
<evidence type="ECO:0000313" key="2">
    <source>
        <dbReference type="Proteomes" id="UP001153269"/>
    </source>
</evidence>
<dbReference type="Proteomes" id="UP001153269">
    <property type="component" value="Unassembled WGS sequence"/>
</dbReference>